<gene>
    <name evidence="1" type="ORF">GSLYS_00009706001</name>
</gene>
<keyword evidence="2" id="KW-1185">Reference proteome</keyword>
<evidence type="ECO:0000313" key="1">
    <source>
        <dbReference type="EMBL" id="CAL1535746.1"/>
    </source>
</evidence>
<evidence type="ECO:0008006" key="3">
    <source>
        <dbReference type="Google" id="ProtNLM"/>
    </source>
</evidence>
<organism evidence="1 2">
    <name type="scientific">Lymnaea stagnalis</name>
    <name type="common">Great pond snail</name>
    <name type="synonym">Helix stagnalis</name>
    <dbReference type="NCBI Taxonomy" id="6523"/>
    <lineage>
        <taxon>Eukaryota</taxon>
        <taxon>Metazoa</taxon>
        <taxon>Spiralia</taxon>
        <taxon>Lophotrochozoa</taxon>
        <taxon>Mollusca</taxon>
        <taxon>Gastropoda</taxon>
        <taxon>Heterobranchia</taxon>
        <taxon>Euthyneura</taxon>
        <taxon>Panpulmonata</taxon>
        <taxon>Hygrophila</taxon>
        <taxon>Lymnaeoidea</taxon>
        <taxon>Lymnaeidae</taxon>
        <taxon>Lymnaea</taxon>
    </lineage>
</organism>
<reference evidence="1 2" key="1">
    <citation type="submission" date="2024-04" db="EMBL/GenBank/DDBJ databases">
        <authorList>
            <consortium name="Genoscope - CEA"/>
            <person name="William W."/>
        </authorList>
    </citation>
    <scope>NUCLEOTIDE SEQUENCE [LARGE SCALE GENOMIC DNA]</scope>
</reference>
<dbReference type="AlphaFoldDB" id="A0AAV2HUI1"/>
<accession>A0AAV2HUI1</accession>
<proteinExistence type="predicted"/>
<protein>
    <recommendedName>
        <fullName evidence="3">Vitellogenin</fullName>
    </recommendedName>
</protein>
<dbReference type="Proteomes" id="UP001497497">
    <property type="component" value="Unassembled WGS sequence"/>
</dbReference>
<name>A0AAV2HUI1_LYMST</name>
<dbReference type="EMBL" id="CAXITT010000210">
    <property type="protein sequence ID" value="CAL1535746.1"/>
    <property type="molecule type" value="Genomic_DNA"/>
</dbReference>
<comment type="caution">
    <text evidence="1">The sequence shown here is derived from an EMBL/GenBank/DDBJ whole genome shotgun (WGS) entry which is preliminary data.</text>
</comment>
<evidence type="ECO:0000313" key="2">
    <source>
        <dbReference type="Proteomes" id="UP001497497"/>
    </source>
</evidence>
<sequence length="256" mass="28870">MATQSAMLINLPKLVVDRFSGERGHAWMNGDLSALNQSVDVTWTEISPITTLANGATRRVELKYADHQQEIYSELGLVQNVNKAQLVTLGDVVMTGLPQPIRLPLSELPTEVRNMFGDELIIQDEVTWETESEQEALELNSEPQNNGRARGGSRVAVVTTTESTCTCRFECQVKLKNAVPFQPSQNIVDQRCIADIADIIDILEDLKCTFPEELEKLHVFRKADTPRQRSRHSAVTWTLTGECEFRWDSQPDVQWT</sequence>